<dbReference type="AlphaFoldDB" id="A0A699I8M7"/>
<feature type="region of interest" description="Disordered" evidence="1">
    <location>
        <begin position="1"/>
        <end position="52"/>
    </location>
</feature>
<name>A0A699I8M7_TANCI</name>
<proteinExistence type="predicted"/>
<evidence type="ECO:0000313" key="2">
    <source>
        <dbReference type="EMBL" id="GEZ35592.1"/>
    </source>
</evidence>
<gene>
    <name evidence="2" type="ORF">Tci_507565</name>
</gene>
<comment type="caution">
    <text evidence="2">The sequence shown here is derived from an EMBL/GenBank/DDBJ whole genome shotgun (WGS) entry which is preliminary data.</text>
</comment>
<protein>
    <submittedName>
        <fullName evidence="2">Uncharacterized protein</fullName>
    </submittedName>
</protein>
<sequence>MRMVTRWCGEGDDPKSSHDDGSKLSSDAGKKVDDDPRKENECNDQEKVDNAHNTNHVNVAGTSEVNVVDENISIKLQFDPNMPALEDVNTFEFLRYDEDDGAEADMNNLDSII</sequence>
<organism evidence="2">
    <name type="scientific">Tanacetum cinerariifolium</name>
    <name type="common">Dalmatian daisy</name>
    <name type="synonym">Chrysanthemum cinerariifolium</name>
    <dbReference type="NCBI Taxonomy" id="118510"/>
    <lineage>
        <taxon>Eukaryota</taxon>
        <taxon>Viridiplantae</taxon>
        <taxon>Streptophyta</taxon>
        <taxon>Embryophyta</taxon>
        <taxon>Tracheophyta</taxon>
        <taxon>Spermatophyta</taxon>
        <taxon>Magnoliopsida</taxon>
        <taxon>eudicotyledons</taxon>
        <taxon>Gunneridae</taxon>
        <taxon>Pentapetalae</taxon>
        <taxon>asterids</taxon>
        <taxon>campanulids</taxon>
        <taxon>Asterales</taxon>
        <taxon>Asteraceae</taxon>
        <taxon>Asteroideae</taxon>
        <taxon>Anthemideae</taxon>
        <taxon>Anthemidinae</taxon>
        <taxon>Tanacetum</taxon>
    </lineage>
</organism>
<dbReference type="EMBL" id="BKCJ010269094">
    <property type="protein sequence ID" value="GEZ35592.1"/>
    <property type="molecule type" value="Genomic_DNA"/>
</dbReference>
<evidence type="ECO:0000256" key="1">
    <source>
        <dbReference type="SAM" id="MobiDB-lite"/>
    </source>
</evidence>
<reference evidence="2" key="1">
    <citation type="journal article" date="2019" name="Sci. Rep.">
        <title>Draft genome of Tanacetum cinerariifolium, the natural source of mosquito coil.</title>
        <authorList>
            <person name="Yamashiro T."/>
            <person name="Shiraishi A."/>
            <person name="Satake H."/>
            <person name="Nakayama K."/>
        </authorList>
    </citation>
    <scope>NUCLEOTIDE SEQUENCE</scope>
</reference>
<feature type="compositionally biased region" description="Basic and acidic residues" evidence="1">
    <location>
        <begin position="12"/>
        <end position="50"/>
    </location>
</feature>
<accession>A0A699I8M7</accession>